<dbReference type="InterPro" id="IPR029479">
    <property type="entry name" value="Nitroreductase"/>
</dbReference>
<feature type="domain" description="Nitroreductase" evidence="1">
    <location>
        <begin position="287"/>
        <end position="464"/>
    </location>
</feature>
<dbReference type="EMBL" id="SNXZ01000007">
    <property type="protein sequence ID" value="TDP92907.1"/>
    <property type="molecule type" value="Genomic_DNA"/>
</dbReference>
<feature type="domain" description="Cyanobactin oxidase ThcOx second" evidence="2">
    <location>
        <begin position="125"/>
        <end position="234"/>
    </location>
</feature>
<proteinExistence type="predicted"/>
<keyword evidence="4" id="KW-1185">Reference proteome</keyword>
<dbReference type="NCBIfam" id="TIGR03605">
    <property type="entry name" value="antibiot_sagB"/>
    <property type="match status" value="1"/>
</dbReference>
<evidence type="ECO:0000259" key="1">
    <source>
        <dbReference type="Pfam" id="PF00881"/>
    </source>
</evidence>
<dbReference type="Gene3D" id="3.40.109.10">
    <property type="entry name" value="NADH Oxidase"/>
    <property type="match status" value="1"/>
</dbReference>
<dbReference type="AlphaFoldDB" id="A0A4R6S1P5"/>
<dbReference type="InterPro" id="IPR054488">
    <property type="entry name" value="ThcOx_dom2"/>
</dbReference>
<reference evidence="3 4" key="1">
    <citation type="submission" date="2019-03" db="EMBL/GenBank/DDBJ databases">
        <title>Genomic Encyclopedia of Type Strains, Phase IV (KMG-IV): sequencing the most valuable type-strain genomes for metagenomic binning, comparative biology and taxonomic classification.</title>
        <authorList>
            <person name="Goeker M."/>
        </authorList>
    </citation>
    <scope>NUCLEOTIDE SEQUENCE [LARGE SCALE GENOMIC DNA]</scope>
    <source>
        <strain evidence="3 4">DSM 45361</strain>
    </source>
</reference>
<dbReference type="InterPro" id="IPR020051">
    <property type="entry name" value="SagB-type_dehydrogenase"/>
</dbReference>
<dbReference type="SUPFAM" id="SSF55469">
    <property type="entry name" value="FMN-dependent nitroreductase-like"/>
    <property type="match status" value="1"/>
</dbReference>
<dbReference type="Pfam" id="PF22767">
    <property type="entry name" value="ThcOx"/>
    <property type="match status" value="1"/>
</dbReference>
<protein>
    <submittedName>
        <fullName evidence="3">SagB-type dehydrogenase family enzyme</fullName>
    </submittedName>
</protein>
<dbReference type="GO" id="GO:0016491">
    <property type="term" value="F:oxidoreductase activity"/>
    <property type="evidence" value="ECO:0007669"/>
    <property type="project" value="InterPro"/>
</dbReference>
<dbReference type="PANTHER" id="PTHR43745:SF2">
    <property type="entry name" value="NITROREDUCTASE MJ1384-RELATED"/>
    <property type="match status" value="1"/>
</dbReference>
<dbReference type="Pfam" id="PF00881">
    <property type="entry name" value="Nitroreductase"/>
    <property type="match status" value="1"/>
</dbReference>
<evidence type="ECO:0000313" key="4">
    <source>
        <dbReference type="Proteomes" id="UP000295444"/>
    </source>
</evidence>
<dbReference type="InterPro" id="IPR052544">
    <property type="entry name" value="Bacteriocin_Proc_Enz"/>
</dbReference>
<dbReference type="CDD" id="cd02142">
    <property type="entry name" value="McbC_SagB-like_oxidoreductase"/>
    <property type="match status" value="1"/>
</dbReference>
<dbReference type="PANTHER" id="PTHR43745">
    <property type="entry name" value="NITROREDUCTASE MJ1384-RELATED"/>
    <property type="match status" value="1"/>
</dbReference>
<organism evidence="3 4">
    <name type="scientific">Labedaea rhizosphaerae</name>
    <dbReference type="NCBI Taxonomy" id="598644"/>
    <lineage>
        <taxon>Bacteria</taxon>
        <taxon>Bacillati</taxon>
        <taxon>Actinomycetota</taxon>
        <taxon>Actinomycetes</taxon>
        <taxon>Pseudonocardiales</taxon>
        <taxon>Pseudonocardiaceae</taxon>
        <taxon>Labedaea</taxon>
    </lineage>
</organism>
<sequence>MVSDWQEHLVVRRCHPLAATAKTPDTLTFALALSSVTVRNLDPGVHAALLAVDTESISLAELTRIARAVCRDTDTTRLLRELGRLYVRKGLAFAVEHGTETLCTLWSTSSLGTATLDLAEAGHRYRMSRFAVLRREDSDLVVDSLAGHARLSIQRTELAAALAGLHRPATEPDLAASLAAALPPEVLGACLRLMVLGGVVGIVDEDGKLPEDRDPDLDLRDPHDLLLHNRSRIGLTTDPVGGTYRMAGTRPPLPALRAAWSGARTALPRPDLDALTRTDMPLTAVMERRRSRRRFAPVPLSLDELGEFLFRVFRVKQMLPLDPDEPHSYEGSLRPLPSAGDAHDLEVYVVAGRIDGLGRGLFHYDPLEHTVAEVAGPGYPVSALLGTAKLSAAIPEEPPALIVLASRFGRLAWKYEGLSYAATLKNVGVAYAGMYLAAEAMGLAACGLGSGDAGSFGAATGVKPYVESSVGELMLGPAAVAEP</sequence>
<name>A0A4R6S1P5_LABRH</name>
<comment type="caution">
    <text evidence="3">The sequence shown here is derived from an EMBL/GenBank/DDBJ whole genome shotgun (WGS) entry which is preliminary data.</text>
</comment>
<dbReference type="Proteomes" id="UP000295444">
    <property type="component" value="Unassembled WGS sequence"/>
</dbReference>
<dbReference type="InterPro" id="IPR000415">
    <property type="entry name" value="Nitroreductase-like"/>
</dbReference>
<evidence type="ECO:0000259" key="2">
    <source>
        <dbReference type="Pfam" id="PF22767"/>
    </source>
</evidence>
<evidence type="ECO:0000313" key="3">
    <source>
        <dbReference type="EMBL" id="TDP92907.1"/>
    </source>
</evidence>
<accession>A0A4R6S1P5</accession>
<gene>
    <name evidence="3" type="ORF">EV186_107142</name>
</gene>